<feature type="compositionally biased region" description="Basic residues" evidence="8">
    <location>
        <begin position="25"/>
        <end position="34"/>
    </location>
</feature>
<evidence type="ECO:0000256" key="8">
    <source>
        <dbReference type="SAM" id="MobiDB-lite"/>
    </source>
</evidence>
<evidence type="ECO:0000256" key="3">
    <source>
        <dbReference type="ARBA" id="ARBA00022618"/>
    </source>
</evidence>
<evidence type="ECO:0000313" key="11">
    <source>
        <dbReference type="EMBL" id="TYT74564.1"/>
    </source>
</evidence>
<dbReference type="Pfam" id="PF08478">
    <property type="entry name" value="POTRA_1"/>
    <property type="match status" value="1"/>
</dbReference>
<organism evidence="11 12">
    <name type="scientific">Desulfobotulus mexicanus</name>
    <dbReference type="NCBI Taxonomy" id="2586642"/>
    <lineage>
        <taxon>Bacteria</taxon>
        <taxon>Pseudomonadati</taxon>
        <taxon>Thermodesulfobacteriota</taxon>
        <taxon>Desulfobacteria</taxon>
        <taxon>Desulfobacterales</taxon>
        <taxon>Desulfobacteraceae</taxon>
        <taxon>Desulfobotulus</taxon>
    </lineage>
</organism>
<keyword evidence="4 9" id="KW-0812">Transmembrane</keyword>
<dbReference type="EMBL" id="VDMB01000010">
    <property type="protein sequence ID" value="TYT74564.1"/>
    <property type="molecule type" value="Genomic_DNA"/>
</dbReference>
<keyword evidence="3" id="KW-0132">Cell division</keyword>
<dbReference type="GO" id="GO:0016020">
    <property type="term" value="C:membrane"/>
    <property type="evidence" value="ECO:0007669"/>
    <property type="project" value="UniProtKB-SubCell"/>
</dbReference>
<comment type="subcellular location">
    <subcellularLocation>
        <location evidence="1">Membrane</location>
    </subcellularLocation>
</comment>
<keyword evidence="7" id="KW-0131">Cell cycle</keyword>
<dbReference type="PANTHER" id="PTHR35851:SF1">
    <property type="entry name" value="CELL DIVISION PROTEIN FTSQ"/>
    <property type="match status" value="1"/>
</dbReference>
<dbReference type="PANTHER" id="PTHR35851">
    <property type="entry name" value="CELL DIVISION PROTEIN FTSQ"/>
    <property type="match status" value="1"/>
</dbReference>
<feature type="transmembrane region" description="Helical" evidence="9">
    <location>
        <begin position="54"/>
        <end position="71"/>
    </location>
</feature>
<gene>
    <name evidence="11" type="ORF">FIM25_09345</name>
</gene>
<keyword evidence="5 9" id="KW-1133">Transmembrane helix</keyword>
<evidence type="ECO:0000256" key="7">
    <source>
        <dbReference type="ARBA" id="ARBA00023306"/>
    </source>
</evidence>
<evidence type="ECO:0000256" key="2">
    <source>
        <dbReference type="ARBA" id="ARBA00022475"/>
    </source>
</evidence>
<reference evidence="11 12" key="1">
    <citation type="submission" date="2019-06" db="EMBL/GenBank/DDBJ databases">
        <title>Desulfobotulus mexicanus sp. nov., a novel sulfate-reducing bacterium isolated from the sediment of an alkaline crater lake in Mexico.</title>
        <authorList>
            <person name="Hirschler-Rea A."/>
        </authorList>
    </citation>
    <scope>NUCLEOTIDE SEQUENCE [LARGE SCALE GENOMIC DNA]</scope>
    <source>
        <strain evidence="11 12">PAR22N</strain>
    </source>
</reference>
<evidence type="ECO:0000256" key="1">
    <source>
        <dbReference type="ARBA" id="ARBA00004370"/>
    </source>
</evidence>
<evidence type="ECO:0000256" key="5">
    <source>
        <dbReference type="ARBA" id="ARBA00022989"/>
    </source>
</evidence>
<dbReference type="InterPro" id="IPR026579">
    <property type="entry name" value="FtsQ"/>
</dbReference>
<name>A0A5S5MFS6_9BACT</name>
<protein>
    <submittedName>
        <fullName evidence="11">FtsQ-type POTRA domain-containing protein</fullName>
    </submittedName>
</protein>
<proteinExistence type="predicted"/>
<sequence>MELPWKGRSALSVKIRHSEGFSERKGRKKTKPNRRIKDPVTSPLRLGTKKIFPWVWRSAALMVLSLVLIFIHDTATQSAFFEVRDIRIKGNGQIDSKTILEQAAIPENSNILKLNLRLVRLKLESHPWIHQAALNRKLPGLLEIEIKEEKPFAILSPTSDRNTAFWADSTGRIFKEVTEEDPKDYATIMGLPLLDKKENALWFGRAKNLLALLQSPAHPLLEKDTGFLLWVDPDLGLGLADTEMAAQIFFGFSDYAEKTRRLRILLQYRKAQDQTESMDTIDLVRPDRVVVIPASA</sequence>
<dbReference type="Gene3D" id="3.10.20.310">
    <property type="entry name" value="membrane protein fhac"/>
    <property type="match status" value="1"/>
</dbReference>
<evidence type="ECO:0000313" key="12">
    <source>
        <dbReference type="Proteomes" id="UP000321899"/>
    </source>
</evidence>
<evidence type="ECO:0000256" key="4">
    <source>
        <dbReference type="ARBA" id="ARBA00022692"/>
    </source>
</evidence>
<evidence type="ECO:0000256" key="9">
    <source>
        <dbReference type="SAM" id="Phobius"/>
    </source>
</evidence>
<dbReference type="OrthoDB" id="5413835at2"/>
<dbReference type="PROSITE" id="PS51779">
    <property type="entry name" value="POTRA"/>
    <property type="match status" value="1"/>
</dbReference>
<keyword evidence="6 9" id="KW-0472">Membrane</keyword>
<dbReference type="InterPro" id="IPR013685">
    <property type="entry name" value="POTRA_FtsQ_type"/>
</dbReference>
<evidence type="ECO:0000259" key="10">
    <source>
        <dbReference type="PROSITE" id="PS51779"/>
    </source>
</evidence>
<keyword evidence="12" id="KW-1185">Reference proteome</keyword>
<accession>A0A5S5MFS6</accession>
<dbReference type="AlphaFoldDB" id="A0A5S5MFS6"/>
<keyword evidence="2" id="KW-1003">Cell membrane</keyword>
<dbReference type="Proteomes" id="UP000321899">
    <property type="component" value="Unassembled WGS sequence"/>
</dbReference>
<evidence type="ECO:0000256" key="6">
    <source>
        <dbReference type="ARBA" id="ARBA00023136"/>
    </source>
</evidence>
<feature type="region of interest" description="Disordered" evidence="8">
    <location>
        <begin position="18"/>
        <end position="39"/>
    </location>
</feature>
<dbReference type="InterPro" id="IPR034746">
    <property type="entry name" value="POTRA"/>
</dbReference>
<dbReference type="GO" id="GO:0090529">
    <property type="term" value="P:cell septum assembly"/>
    <property type="evidence" value="ECO:0007669"/>
    <property type="project" value="InterPro"/>
</dbReference>
<comment type="caution">
    <text evidence="11">The sequence shown here is derived from an EMBL/GenBank/DDBJ whole genome shotgun (WGS) entry which is preliminary data.</text>
</comment>
<feature type="domain" description="POTRA" evidence="10">
    <location>
        <begin position="81"/>
        <end position="149"/>
    </location>
</feature>